<protein>
    <submittedName>
        <fullName evidence="1">Predicted protein</fullName>
    </submittedName>
</protein>
<dbReference type="Proteomes" id="UP000006671">
    <property type="component" value="Unassembled WGS sequence"/>
</dbReference>
<organism evidence="2">
    <name type="scientific">Naegleria gruberi</name>
    <name type="common">Amoeba</name>
    <dbReference type="NCBI Taxonomy" id="5762"/>
    <lineage>
        <taxon>Eukaryota</taxon>
        <taxon>Discoba</taxon>
        <taxon>Heterolobosea</taxon>
        <taxon>Tetramitia</taxon>
        <taxon>Eutetramitia</taxon>
        <taxon>Vahlkampfiidae</taxon>
        <taxon>Naegleria</taxon>
    </lineage>
</organism>
<dbReference type="RefSeq" id="XP_002681968.1">
    <property type="nucleotide sequence ID" value="XM_002681922.1"/>
</dbReference>
<name>D2V1U8_NAEGR</name>
<dbReference type="InParanoid" id="D2V1U8"/>
<dbReference type="AlphaFoldDB" id="D2V1U8"/>
<dbReference type="VEuPathDB" id="AmoebaDB:NAEGRDRAFT_62702"/>
<keyword evidence="2" id="KW-1185">Reference proteome</keyword>
<dbReference type="OrthoDB" id="10418316at2759"/>
<reference evidence="1 2" key="1">
    <citation type="journal article" date="2010" name="Cell">
        <title>The genome of Naegleria gruberi illuminates early eukaryotic versatility.</title>
        <authorList>
            <person name="Fritz-Laylin L.K."/>
            <person name="Prochnik S.E."/>
            <person name="Ginger M.L."/>
            <person name="Dacks J.B."/>
            <person name="Carpenter M.L."/>
            <person name="Field M.C."/>
            <person name="Kuo A."/>
            <person name="Paredez A."/>
            <person name="Chapman J."/>
            <person name="Pham J."/>
            <person name="Shu S."/>
            <person name="Neupane R."/>
            <person name="Cipriano M."/>
            <person name="Mancuso J."/>
            <person name="Tu H."/>
            <person name="Salamov A."/>
            <person name="Lindquist E."/>
            <person name="Shapiro H."/>
            <person name="Lucas S."/>
            <person name="Grigoriev I.V."/>
            <person name="Cande W.Z."/>
            <person name="Fulton C."/>
            <person name="Rokhsar D.S."/>
            <person name="Dawson S.C."/>
        </authorList>
    </citation>
    <scope>NUCLEOTIDE SEQUENCE [LARGE SCALE GENOMIC DNA]</scope>
    <source>
        <strain evidence="1 2">NEG-M</strain>
    </source>
</reference>
<dbReference type="GeneID" id="8852590"/>
<proteinExistence type="predicted"/>
<accession>D2V1U8</accession>
<sequence>MILGKVFDPDFVVHSISYENGGNSNTMVNRNTVFSSILQLGGKVKQEMMTSINSGDSKGTNKEPVLPSLQYLQTNPLVTGNYKETINNREESTREIASSENSDGSLLPKFLIITHKLNPISIEDFIESLSGCIKRMYDIQKEQFQNLKQNIPHYHIIDGFTIEGVIALPEDRQSSVFVPFAGNRVHFNEDMFFRLVDGLSEGVSDDLLPSQVVTWLNNSMLPYFTDPQRKFHFFAFVQTHGHSSMLKSDTSSAFVKNQSPLNKLCTQLGFHRTSKL</sequence>
<dbReference type="KEGG" id="ngr:NAEGRDRAFT_62702"/>
<dbReference type="EMBL" id="GG738848">
    <property type="protein sequence ID" value="EFC49224.1"/>
    <property type="molecule type" value="Genomic_DNA"/>
</dbReference>
<evidence type="ECO:0000313" key="2">
    <source>
        <dbReference type="Proteomes" id="UP000006671"/>
    </source>
</evidence>
<evidence type="ECO:0000313" key="1">
    <source>
        <dbReference type="EMBL" id="EFC49224.1"/>
    </source>
</evidence>
<gene>
    <name evidence="1" type="ORF">NAEGRDRAFT_62702</name>
</gene>